<reference evidence="1 2" key="1">
    <citation type="journal article" date="2022" name="Allergy">
        <title>Genome assembly and annotation of Periplaneta americana reveal a comprehensive cockroach allergen profile.</title>
        <authorList>
            <person name="Wang L."/>
            <person name="Xiong Q."/>
            <person name="Saelim N."/>
            <person name="Wang L."/>
            <person name="Nong W."/>
            <person name="Wan A.T."/>
            <person name="Shi M."/>
            <person name="Liu X."/>
            <person name="Cao Q."/>
            <person name="Hui J.H.L."/>
            <person name="Sookrung N."/>
            <person name="Leung T.F."/>
            <person name="Tungtrongchitr A."/>
            <person name="Tsui S.K.W."/>
        </authorList>
    </citation>
    <scope>NUCLEOTIDE SEQUENCE [LARGE SCALE GENOMIC DNA]</scope>
    <source>
        <strain evidence="1">PWHHKU_190912</strain>
    </source>
</reference>
<dbReference type="PANTHER" id="PTHR47027:SF20">
    <property type="entry name" value="REVERSE TRANSCRIPTASE-LIKE PROTEIN WITH RNA-DIRECTED DNA POLYMERASE DOMAIN"/>
    <property type="match status" value="1"/>
</dbReference>
<dbReference type="Proteomes" id="UP001148838">
    <property type="component" value="Unassembled WGS sequence"/>
</dbReference>
<sequence length="192" mass="21791">MGGVTVGGRRIKYLRFADEKRLLAEDEIILRDMLLELYESCEQYGMKIDVNKTKPMVTGKKKSLREYFSKYGEITEVMVMKDPTTRRSSDVRQGLNGAERSTRLVACSGVSTDISKFKLRSSSTTGIGAYNSDTTVLNGCKTWTLTLREEQRLRVFENKVLRKIFGAKRTKLQEIGESCTTQNCTHCVLHLT</sequence>
<dbReference type="Gene3D" id="3.30.70.330">
    <property type="match status" value="1"/>
</dbReference>
<evidence type="ECO:0000313" key="2">
    <source>
        <dbReference type="Proteomes" id="UP001148838"/>
    </source>
</evidence>
<name>A0ABQ8T0P4_PERAM</name>
<dbReference type="PANTHER" id="PTHR47027">
    <property type="entry name" value="REVERSE TRANSCRIPTASE DOMAIN-CONTAINING PROTEIN"/>
    <property type="match status" value="1"/>
</dbReference>
<proteinExistence type="predicted"/>
<comment type="caution">
    <text evidence="1">The sequence shown here is derived from an EMBL/GenBank/DDBJ whole genome shotgun (WGS) entry which is preliminary data.</text>
</comment>
<protein>
    <recommendedName>
        <fullName evidence="3">Reverse transcriptase domain-containing protein</fullName>
    </recommendedName>
</protein>
<dbReference type="InterPro" id="IPR012677">
    <property type="entry name" value="Nucleotide-bd_a/b_plait_sf"/>
</dbReference>
<evidence type="ECO:0008006" key="3">
    <source>
        <dbReference type="Google" id="ProtNLM"/>
    </source>
</evidence>
<keyword evidence="2" id="KW-1185">Reference proteome</keyword>
<accession>A0ABQ8T0P4</accession>
<gene>
    <name evidence="1" type="ORF">ANN_08183</name>
</gene>
<evidence type="ECO:0000313" key="1">
    <source>
        <dbReference type="EMBL" id="KAJ4440052.1"/>
    </source>
</evidence>
<dbReference type="InterPro" id="IPR035979">
    <property type="entry name" value="RBD_domain_sf"/>
</dbReference>
<organism evidence="1 2">
    <name type="scientific">Periplaneta americana</name>
    <name type="common">American cockroach</name>
    <name type="synonym">Blatta americana</name>
    <dbReference type="NCBI Taxonomy" id="6978"/>
    <lineage>
        <taxon>Eukaryota</taxon>
        <taxon>Metazoa</taxon>
        <taxon>Ecdysozoa</taxon>
        <taxon>Arthropoda</taxon>
        <taxon>Hexapoda</taxon>
        <taxon>Insecta</taxon>
        <taxon>Pterygota</taxon>
        <taxon>Neoptera</taxon>
        <taxon>Polyneoptera</taxon>
        <taxon>Dictyoptera</taxon>
        <taxon>Blattodea</taxon>
        <taxon>Blattoidea</taxon>
        <taxon>Blattidae</taxon>
        <taxon>Blattinae</taxon>
        <taxon>Periplaneta</taxon>
    </lineage>
</organism>
<dbReference type="SUPFAM" id="SSF54928">
    <property type="entry name" value="RNA-binding domain, RBD"/>
    <property type="match status" value="1"/>
</dbReference>
<dbReference type="EMBL" id="JAJSOF020000017">
    <property type="protein sequence ID" value="KAJ4440052.1"/>
    <property type="molecule type" value="Genomic_DNA"/>
</dbReference>